<dbReference type="EMBL" id="DVMU01000195">
    <property type="protein sequence ID" value="HIU34681.1"/>
    <property type="molecule type" value="Genomic_DNA"/>
</dbReference>
<reference evidence="3" key="1">
    <citation type="submission" date="2020-10" db="EMBL/GenBank/DDBJ databases">
        <authorList>
            <person name="Gilroy R."/>
        </authorList>
    </citation>
    <scope>NUCLEOTIDE SEQUENCE</scope>
    <source>
        <strain evidence="3">ChiHcec3-11533</strain>
    </source>
</reference>
<keyword evidence="1" id="KW-0560">Oxidoreductase</keyword>
<proteinExistence type="predicted"/>
<organism evidence="3 4">
    <name type="scientific">Candidatus Pullichristensenella excrementigallinarum</name>
    <dbReference type="NCBI Taxonomy" id="2840907"/>
    <lineage>
        <taxon>Bacteria</taxon>
        <taxon>Bacillati</taxon>
        <taxon>Bacillota</taxon>
        <taxon>Clostridia</taxon>
        <taxon>Candidatus Pullichristensenella</taxon>
    </lineage>
</organism>
<name>A0A9D1IDL8_9FIRM</name>
<dbReference type="CDD" id="cd19084">
    <property type="entry name" value="AKR_AKR11B1-like"/>
    <property type="match status" value="1"/>
</dbReference>
<dbReference type="Gene3D" id="3.20.20.100">
    <property type="entry name" value="NADP-dependent oxidoreductase domain"/>
    <property type="match status" value="1"/>
</dbReference>
<dbReference type="GO" id="GO:0005829">
    <property type="term" value="C:cytosol"/>
    <property type="evidence" value="ECO:0007669"/>
    <property type="project" value="TreeGrafter"/>
</dbReference>
<feature type="domain" description="NADP-dependent oxidoreductase" evidence="2">
    <location>
        <begin position="16"/>
        <end position="312"/>
    </location>
</feature>
<dbReference type="InterPro" id="IPR050523">
    <property type="entry name" value="AKR_Detox_Biosynth"/>
</dbReference>
<dbReference type="GO" id="GO:0016491">
    <property type="term" value="F:oxidoreductase activity"/>
    <property type="evidence" value="ECO:0007669"/>
    <property type="project" value="UniProtKB-KW"/>
</dbReference>
<evidence type="ECO:0000313" key="4">
    <source>
        <dbReference type="Proteomes" id="UP000824072"/>
    </source>
</evidence>
<reference evidence="3" key="2">
    <citation type="journal article" date="2021" name="PeerJ">
        <title>Extensive microbial diversity within the chicken gut microbiome revealed by metagenomics and culture.</title>
        <authorList>
            <person name="Gilroy R."/>
            <person name="Ravi A."/>
            <person name="Getino M."/>
            <person name="Pursley I."/>
            <person name="Horton D.L."/>
            <person name="Alikhan N.F."/>
            <person name="Baker D."/>
            <person name="Gharbi K."/>
            <person name="Hall N."/>
            <person name="Watson M."/>
            <person name="Adriaenssens E.M."/>
            <person name="Foster-Nyarko E."/>
            <person name="Jarju S."/>
            <person name="Secka A."/>
            <person name="Antonio M."/>
            <person name="Oren A."/>
            <person name="Chaudhuri R.R."/>
            <person name="La Ragione R."/>
            <person name="Hildebrand F."/>
            <person name="Pallen M.J."/>
        </authorList>
    </citation>
    <scope>NUCLEOTIDE SEQUENCE</scope>
    <source>
        <strain evidence="3">ChiHcec3-11533</strain>
    </source>
</reference>
<dbReference type="SUPFAM" id="SSF51430">
    <property type="entry name" value="NAD(P)-linked oxidoreductase"/>
    <property type="match status" value="1"/>
</dbReference>
<dbReference type="InterPro" id="IPR023210">
    <property type="entry name" value="NADP_OxRdtase_dom"/>
</dbReference>
<dbReference type="InterPro" id="IPR036812">
    <property type="entry name" value="NAD(P)_OxRdtase_dom_sf"/>
</dbReference>
<dbReference type="PANTHER" id="PTHR43364:SF4">
    <property type="entry name" value="NAD(P)-LINKED OXIDOREDUCTASE SUPERFAMILY PROTEIN"/>
    <property type="match status" value="1"/>
</dbReference>
<evidence type="ECO:0000313" key="3">
    <source>
        <dbReference type="EMBL" id="HIU34681.1"/>
    </source>
</evidence>
<accession>A0A9D1IDL8</accession>
<gene>
    <name evidence="3" type="ORF">IAB02_08965</name>
</gene>
<sequence>MRYRKLGKTGMDVSVIGLGTWQMGNGSYWNANLDDRESIKTIRTAVDHGVNLIDTAHVYGAGHSEEVVGKAVQEIGRDKVILTTKVGIWYEPDGEYNEATKCLKCDERVVMTQIEQSLKRLRTDYLDFYQIHYAGTTPIEESTAAMQKLVMQGKIRHWGVSNYNYEQLEKVLSLGYVCSYQPQYSLLFRDNQKKIDLCARNNVGVLTYGSIAGGILSGKYRSKEDLPKDGRGGTYPYYQGEAFEKTMELLKTLDEVANAHNCPVSQVAVNWVIQQPGITTALVGMKSPAQAIANASAADWMLTDEELRLINQTHDKLFGVPER</sequence>
<dbReference type="AlphaFoldDB" id="A0A9D1IDL8"/>
<dbReference type="PANTHER" id="PTHR43364">
    <property type="entry name" value="NADH-SPECIFIC METHYLGLYOXAL REDUCTASE-RELATED"/>
    <property type="match status" value="1"/>
</dbReference>
<dbReference type="Pfam" id="PF00248">
    <property type="entry name" value="Aldo_ket_red"/>
    <property type="match status" value="1"/>
</dbReference>
<evidence type="ECO:0000256" key="1">
    <source>
        <dbReference type="ARBA" id="ARBA00023002"/>
    </source>
</evidence>
<comment type="caution">
    <text evidence="3">The sequence shown here is derived from an EMBL/GenBank/DDBJ whole genome shotgun (WGS) entry which is preliminary data.</text>
</comment>
<dbReference type="Proteomes" id="UP000824072">
    <property type="component" value="Unassembled WGS sequence"/>
</dbReference>
<evidence type="ECO:0000259" key="2">
    <source>
        <dbReference type="Pfam" id="PF00248"/>
    </source>
</evidence>
<protein>
    <submittedName>
        <fullName evidence="3">Aldo/keto reductase</fullName>
    </submittedName>
</protein>